<dbReference type="GO" id="GO:0033263">
    <property type="term" value="C:CORVET complex"/>
    <property type="evidence" value="ECO:0007669"/>
    <property type="project" value="UniProtKB-UniRule"/>
</dbReference>
<dbReference type="InterPro" id="IPR006925">
    <property type="entry name" value="Vps16_C"/>
</dbReference>
<comment type="subcellular location">
    <subcellularLocation>
        <location evidence="3">Late endosome membrane</location>
        <topology evidence="3">Peripheral membrane protein</topology>
        <orientation evidence="3">Cytoplasmic side</orientation>
    </subcellularLocation>
    <subcellularLocation>
        <location evidence="3">Lysosome membrane</location>
        <topology evidence="3">Peripheral membrane protein</topology>
        <orientation evidence="3">Cytoplasmic side</orientation>
    </subcellularLocation>
    <text evidence="3">Cytoplasmic, peripheral membrane protein associated with late endosomes/lysosomes.</text>
</comment>
<evidence type="ECO:0000259" key="4">
    <source>
        <dbReference type="Pfam" id="PF04840"/>
    </source>
</evidence>
<keyword evidence="3" id="KW-0967">Endosome</keyword>
<dbReference type="OrthoDB" id="1792at2759"/>
<keyword evidence="3" id="KW-0458">Lysosome</keyword>
<proteinExistence type="inferred from homology"/>
<gene>
    <name evidence="6" type="ORF">CINCED_3A023253</name>
</gene>
<dbReference type="AlphaFoldDB" id="A0A5E4MPJ5"/>
<evidence type="ECO:0000256" key="3">
    <source>
        <dbReference type="PIRNR" id="PIRNR007949"/>
    </source>
</evidence>
<dbReference type="GO" id="GO:0005765">
    <property type="term" value="C:lysosomal membrane"/>
    <property type="evidence" value="ECO:0007669"/>
    <property type="project" value="UniProtKB-SubCell"/>
</dbReference>
<feature type="domain" description="Vps16 C-terminal" evidence="4">
    <location>
        <begin position="521"/>
        <end position="783"/>
    </location>
</feature>
<protein>
    <recommendedName>
        <fullName evidence="2 3">Vacuolar protein sorting-associated protein 16 homolog</fullName>
    </recommendedName>
</protein>
<dbReference type="InterPro" id="IPR006926">
    <property type="entry name" value="Vps16_N"/>
</dbReference>
<dbReference type="GO" id="GO:0030897">
    <property type="term" value="C:HOPS complex"/>
    <property type="evidence" value="ECO:0007669"/>
    <property type="project" value="UniProtKB-UniRule"/>
</dbReference>
<dbReference type="Pfam" id="PF04841">
    <property type="entry name" value="Vps16_N"/>
    <property type="match status" value="1"/>
</dbReference>
<dbReference type="EMBL" id="CABPRJ010000968">
    <property type="protein sequence ID" value="VVC33413.1"/>
    <property type="molecule type" value="Genomic_DNA"/>
</dbReference>
<dbReference type="GO" id="GO:0016197">
    <property type="term" value="P:endosomal transport"/>
    <property type="evidence" value="ECO:0007669"/>
    <property type="project" value="TreeGrafter"/>
</dbReference>
<organism evidence="6 7">
    <name type="scientific">Cinara cedri</name>
    <dbReference type="NCBI Taxonomy" id="506608"/>
    <lineage>
        <taxon>Eukaryota</taxon>
        <taxon>Metazoa</taxon>
        <taxon>Ecdysozoa</taxon>
        <taxon>Arthropoda</taxon>
        <taxon>Hexapoda</taxon>
        <taxon>Insecta</taxon>
        <taxon>Pterygota</taxon>
        <taxon>Neoptera</taxon>
        <taxon>Paraneoptera</taxon>
        <taxon>Hemiptera</taxon>
        <taxon>Sternorrhyncha</taxon>
        <taxon>Aphidomorpha</taxon>
        <taxon>Aphidoidea</taxon>
        <taxon>Aphididae</taxon>
        <taxon>Lachninae</taxon>
        <taxon>Cinara</taxon>
    </lineage>
</organism>
<sequence length="798" mass="91461">MSLLTSEWVPYRTENYFRKLEIYSNMYWSNEIDISTSVVIAASCGGPVIVIRDRTKLVSAKTVGKPIISVYTSSGKIISSFVWSSGHLINLGWSNNEDILCCQDNGLVLVYDLFGNYQHTFSMVKDKQDVKLLDARITSNFTRTIVAVLTELYNIYIMNDITKVKVHILPNIPDLNSLPNVWEIILLERQTSVLVSTQHSLYSVSHAECKQQVIGFNSNDYNNDINMTNLVKKMSISADHKHIALLNNDNTIWIGSSDLRKVYRIYKKSPTSSIDQMAWCGSEGVALYFRTDEIIMIVGKLEDQVSFIYTDSVCLVSEIDCVRVIGTFSNDMLQLVPPYVQDIFRINSTSPSSYLVEASKQFERRNHRANEYIHLVSQQLGTAVNCCIEAAGHEIDTSTQKLLMKSAQFGKTFLQNWNPDPYLNMCRLLRVLNAVRDPKIGISITYPQLQKISEQKLLDKLLGQRHYYLALQASSFIRISSDLGSSRILTHWAKFKVKQTQIDKEQLANTIADKLGKFSGVSYHNIAEMAANTGRIQLAIKLLDYETQVNLQIPLLLKYQQDNIALKKAVESGNTDLIYMVLLHMQTSMPLGKFQMEIKKSSVAQALFIKYCHQQSGYSLLDMYTQEDDHEQLALYHVTESIKSNNTKDITSSINEAINCYTRMRDEFSLTTCESQLKLIRYQNSLEEKLKNDFRNLTLHDTLVKLLKINELKLADKLRSEFKVPERRYWWARLTVLSELQDWIELDKLSKMKKSPIGYEPFIDACIKHGNKYEALKYLPKIRDDLKQSYSNKISAMP</sequence>
<evidence type="ECO:0000313" key="7">
    <source>
        <dbReference type="Proteomes" id="UP000325440"/>
    </source>
</evidence>
<evidence type="ECO:0000256" key="2">
    <source>
        <dbReference type="ARBA" id="ARBA00017947"/>
    </source>
</evidence>
<comment type="similarity">
    <text evidence="1 3">Belongs to the VPS16 family.</text>
</comment>
<keyword evidence="7" id="KW-1185">Reference proteome</keyword>
<dbReference type="Gene3D" id="1.10.150.780">
    <property type="entry name" value="Vps16, C-terminal region"/>
    <property type="match status" value="1"/>
</dbReference>
<dbReference type="Proteomes" id="UP000325440">
    <property type="component" value="Unassembled WGS sequence"/>
</dbReference>
<keyword evidence="3" id="KW-0472">Membrane</keyword>
<name>A0A5E4MPJ5_9HEMI</name>
<keyword evidence="3" id="KW-0813">Transport</keyword>
<reference evidence="6 7" key="1">
    <citation type="submission" date="2019-08" db="EMBL/GenBank/DDBJ databases">
        <authorList>
            <person name="Alioto T."/>
            <person name="Alioto T."/>
            <person name="Gomez Garrido J."/>
        </authorList>
    </citation>
    <scope>NUCLEOTIDE SEQUENCE [LARGE SCALE GENOMIC DNA]</scope>
</reference>
<dbReference type="PANTHER" id="PTHR12811:SF0">
    <property type="entry name" value="VACUOLAR PROTEIN SORTING-ASSOCIATED PROTEIN 16 HOMOLOG"/>
    <property type="match status" value="1"/>
</dbReference>
<comment type="function">
    <text evidence="3">Plays a role in vesicle-mediated protein trafficking to lysosomal compartments including the endocytic membrane transport and autophagic pathways. Believed to act as a core component of the putative HOPS and CORVET endosomal tethering complexes.</text>
</comment>
<evidence type="ECO:0000256" key="1">
    <source>
        <dbReference type="ARBA" id="ARBA00009250"/>
    </source>
</evidence>
<dbReference type="PIRSF" id="PIRSF007949">
    <property type="entry name" value="VPS16"/>
    <property type="match status" value="1"/>
</dbReference>
<dbReference type="GO" id="GO:0003779">
    <property type="term" value="F:actin binding"/>
    <property type="evidence" value="ECO:0007669"/>
    <property type="project" value="TreeGrafter"/>
</dbReference>
<dbReference type="GO" id="GO:0042144">
    <property type="term" value="P:vacuole fusion, non-autophagic"/>
    <property type="evidence" value="ECO:0007669"/>
    <property type="project" value="TreeGrafter"/>
</dbReference>
<dbReference type="GO" id="GO:0006886">
    <property type="term" value="P:intracellular protein transport"/>
    <property type="evidence" value="ECO:0007669"/>
    <property type="project" value="InterPro"/>
</dbReference>
<dbReference type="InterPro" id="IPR016534">
    <property type="entry name" value="VPS16"/>
</dbReference>
<accession>A0A5E4MPJ5</accession>
<evidence type="ECO:0000313" key="6">
    <source>
        <dbReference type="EMBL" id="VVC33413.1"/>
    </source>
</evidence>
<dbReference type="PANTHER" id="PTHR12811">
    <property type="entry name" value="VACUOLAR PROTEIN SORTING VPS16"/>
    <property type="match status" value="1"/>
</dbReference>
<dbReference type="SUPFAM" id="SSF82171">
    <property type="entry name" value="DPP6 N-terminal domain-like"/>
    <property type="match status" value="1"/>
</dbReference>
<evidence type="ECO:0000259" key="5">
    <source>
        <dbReference type="Pfam" id="PF04841"/>
    </source>
</evidence>
<dbReference type="InterPro" id="IPR038132">
    <property type="entry name" value="Vps16_C_sf"/>
</dbReference>
<feature type="domain" description="Vps16 N-terminal" evidence="5">
    <location>
        <begin position="5"/>
        <end position="423"/>
    </location>
</feature>
<keyword evidence="3" id="KW-0653">Protein transport</keyword>
<dbReference type="Pfam" id="PF04840">
    <property type="entry name" value="Vps16_C"/>
    <property type="match status" value="1"/>
</dbReference>
<dbReference type="GO" id="GO:0031902">
    <property type="term" value="C:late endosome membrane"/>
    <property type="evidence" value="ECO:0007669"/>
    <property type="project" value="UniProtKB-SubCell"/>
</dbReference>